<dbReference type="Proteomes" id="UP000248544">
    <property type="component" value="Unassembled WGS sequence"/>
</dbReference>
<evidence type="ECO:0000256" key="16">
    <source>
        <dbReference type="ARBA" id="ARBA00029570"/>
    </source>
</evidence>
<evidence type="ECO:0000256" key="9">
    <source>
        <dbReference type="ARBA" id="ARBA00012523"/>
    </source>
</evidence>
<keyword evidence="15" id="KW-0342">GTP-binding</keyword>
<comment type="similarity">
    <text evidence="7">Belongs to the CobU/CobP family.</text>
</comment>
<evidence type="ECO:0000256" key="15">
    <source>
        <dbReference type="ARBA" id="ARBA00023134"/>
    </source>
</evidence>
<dbReference type="PANTHER" id="PTHR34848">
    <property type="match status" value="1"/>
</dbReference>
<comment type="catalytic activity">
    <reaction evidence="1">
        <text>adenosylcob(III)inamide + ATP = adenosylcob(III)inamide phosphate + ADP + H(+)</text>
        <dbReference type="Rhea" id="RHEA:15769"/>
        <dbReference type="ChEBI" id="CHEBI:2480"/>
        <dbReference type="ChEBI" id="CHEBI:15378"/>
        <dbReference type="ChEBI" id="CHEBI:30616"/>
        <dbReference type="ChEBI" id="CHEBI:58502"/>
        <dbReference type="ChEBI" id="CHEBI:456216"/>
        <dbReference type="EC" id="2.7.1.156"/>
    </reaction>
</comment>
<dbReference type="InterPro" id="IPR027417">
    <property type="entry name" value="P-loop_NTPase"/>
</dbReference>
<comment type="function">
    <text evidence="4">Catalyzes ATP-dependent phosphorylation of adenosylcobinamide and addition of GMP to adenosylcobinamide phosphate.</text>
</comment>
<keyword evidence="11" id="KW-0808">Transferase</keyword>
<keyword evidence="14" id="KW-0067">ATP-binding</keyword>
<evidence type="ECO:0000256" key="17">
    <source>
        <dbReference type="ARBA" id="ARBA00030571"/>
    </source>
</evidence>
<evidence type="ECO:0000256" key="8">
    <source>
        <dbReference type="ARBA" id="ARBA00012016"/>
    </source>
</evidence>
<dbReference type="GO" id="GO:0009236">
    <property type="term" value="P:cobalamin biosynthetic process"/>
    <property type="evidence" value="ECO:0007669"/>
    <property type="project" value="UniProtKB-UniPathway"/>
</dbReference>
<evidence type="ECO:0000256" key="3">
    <source>
        <dbReference type="ARBA" id="ARBA00001522"/>
    </source>
</evidence>
<dbReference type="GO" id="GO:0005525">
    <property type="term" value="F:GTP binding"/>
    <property type="evidence" value="ECO:0007669"/>
    <property type="project" value="UniProtKB-KW"/>
</dbReference>
<comment type="pathway">
    <text evidence="5">Cofactor biosynthesis; adenosylcobalamin biosynthesis; adenosylcobalamin from cob(II)yrinate a,c-diamide: step 6/7.</text>
</comment>
<sequence>MKVEFRGTAGAPGHPPGGCPCASCGRAAAEGTHRRPLEIVVDGVLRLGSPAPPPPGYAVRESALGLEVTAPGGARLLLHHTGRPGPSVSAFDVVAVDLLGEPSRLGLLRRAGAVDARTHVVAVGIDHRVPSEAELRRRLALWGALAVPDGTVVAAGDAPPTTPRPARRTLLLGGSRSGKSAEAELRLAAEPAVTYVATGEPGGDAEWRARVETHRRRRPAHWETVESTDLAGVLRAAAPDAPLLIDGIGTWLAAVLGECGAWDDDPGAEAAVAERRAELVAAWRRTGARVVAVSDEVGLGVVPATRSGRVFRDALGRLNQALACESEESFLVVAGRPVPLPV</sequence>
<dbReference type="EMBL" id="POUA01000019">
    <property type="protein sequence ID" value="PZG54310.1"/>
    <property type="molecule type" value="Genomic_DNA"/>
</dbReference>
<keyword evidence="12" id="KW-0547">Nucleotide-binding</keyword>
<accession>A0A2W2HUI8</accession>
<gene>
    <name evidence="18" type="ORF">C1I98_04310</name>
</gene>
<dbReference type="RefSeq" id="WP_111165762.1">
    <property type="nucleotide sequence ID" value="NZ_POUA01000019.1"/>
</dbReference>
<evidence type="ECO:0000256" key="4">
    <source>
        <dbReference type="ARBA" id="ARBA00003889"/>
    </source>
</evidence>
<reference evidence="18 19" key="1">
    <citation type="submission" date="2018-01" db="EMBL/GenBank/DDBJ databases">
        <title>Draft genome sequence of Sphaerisporangium sp. 7K107.</title>
        <authorList>
            <person name="Sahin N."/>
            <person name="Saygin H."/>
            <person name="Ay H."/>
        </authorList>
    </citation>
    <scope>NUCLEOTIDE SEQUENCE [LARGE SCALE GENOMIC DNA]</scope>
    <source>
        <strain evidence="18 19">7K107</strain>
    </source>
</reference>
<name>A0A2W2HUI8_9ACTN</name>
<evidence type="ECO:0000256" key="14">
    <source>
        <dbReference type="ARBA" id="ARBA00022840"/>
    </source>
</evidence>
<evidence type="ECO:0000313" key="19">
    <source>
        <dbReference type="Proteomes" id="UP000248544"/>
    </source>
</evidence>
<comment type="caution">
    <text evidence="18">The sequence shown here is derived from an EMBL/GenBank/DDBJ whole genome shotgun (WGS) entry which is preliminary data.</text>
</comment>
<keyword evidence="13" id="KW-0418">Kinase</keyword>
<evidence type="ECO:0000256" key="10">
    <source>
        <dbReference type="ARBA" id="ARBA00022573"/>
    </source>
</evidence>
<dbReference type="Gene3D" id="3.40.50.300">
    <property type="entry name" value="P-loop containing nucleotide triphosphate hydrolases"/>
    <property type="match status" value="1"/>
</dbReference>
<dbReference type="GO" id="GO:0008820">
    <property type="term" value="F:cobinamide phosphate guanylyltransferase activity"/>
    <property type="evidence" value="ECO:0007669"/>
    <property type="project" value="UniProtKB-EC"/>
</dbReference>
<evidence type="ECO:0000256" key="5">
    <source>
        <dbReference type="ARBA" id="ARBA00004692"/>
    </source>
</evidence>
<keyword evidence="19" id="KW-1185">Reference proteome</keyword>
<dbReference type="InterPro" id="IPR003203">
    <property type="entry name" value="CobU/CobP"/>
</dbReference>
<evidence type="ECO:0000256" key="6">
    <source>
        <dbReference type="ARBA" id="ARBA00005159"/>
    </source>
</evidence>
<dbReference type="SUPFAM" id="SSF52540">
    <property type="entry name" value="P-loop containing nucleoside triphosphate hydrolases"/>
    <property type="match status" value="1"/>
</dbReference>
<dbReference type="GO" id="GO:0005524">
    <property type="term" value="F:ATP binding"/>
    <property type="evidence" value="ECO:0007669"/>
    <property type="project" value="UniProtKB-KW"/>
</dbReference>
<dbReference type="Pfam" id="PF02283">
    <property type="entry name" value="CobU"/>
    <property type="match status" value="1"/>
</dbReference>
<dbReference type="EC" id="2.7.1.156" evidence="8"/>
<evidence type="ECO:0000256" key="13">
    <source>
        <dbReference type="ARBA" id="ARBA00022777"/>
    </source>
</evidence>
<dbReference type="UniPathway" id="UPA00148">
    <property type="reaction ID" value="UER00236"/>
</dbReference>
<evidence type="ECO:0000256" key="11">
    <source>
        <dbReference type="ARBA" id="ARBA00022679"/>
    </source>
</evidence>
<comment type="pathway">
    <text evidence="6">Cofactor biosynthesis; adenosylcobalamin biosynthesis; adenosylcobalamin from cob(II)yrinate a,c-diamide: step 5/7.</text>
</comment>
<organism evidence="18 19">
    <name type="scientific">Spongiactinospora gelatinilytica</name>
    <dbReference type="NCBI Taxonomy" id="2666298"/>
    <lineage>
        <taxon>Bacteria</taxon>
        <taxon>Bacillati</taxon>
        <taxon>Actinomycetota</taxon>
        <taxon>Actinomycetes</taxon>
        <taxon>Streptosporangiales</taxon>
        <taxon>Streptosporangiaceae</taxon>
        <taxon>Spongiactinospora</taxon>
    </lineage>
</organism>
<evidence type="ECO:0000313" key="18">
    <source>
        <dbReference type="EMBL" id="PZG54310.1"/>
    </source>
</evidence>
<evidence type="ECO:0000256" key="7">
    <source>
        <dbReference type="ARBA" id="ARBA00007490"/>
    </source>
</evidence>
<evidence type="ECO:0000256" key="12">
    <source>
        <dbReference type="ARBA" id="ARBA00022741"/>
    </source>
</evidence>
<evidence type="ECO:0000256" key="1">
    <source>
        <dbReference type="ARBA" id="ARBA00000312"/>
    </source>
</evidence>
<dbReference type="AlphaFoldDB" id="A0A2W2HUI8"/>
<protein>
    <recommendedName>
        <fullName evidence="16">Adenosylcobinamide kinase</fullName>
        <ecNumber evidence="8">2.7.1.156</ecNumber>
        <ecNumber evidence="9">2.7.7.62</ecNumber>
    </recommendedName>
    <alternativeName>
        <fullName evidence="17">Adenosylcobinamide-phosphate guanylyltransferase</fullName>
    </alternativeName>
</protein>
<dbReference type="PANTHER" id="PTHR34848:SF1">
    <property type="entry name" value="BIFUNCTIONAL ADENOSYLCOBALAMIN BIOSYNTHESIS PROTEIN COBU"/>
    <property type="match status" value="1"/>
</dbReference>
<keyword evidence="10" id="KW-0169">Cobalamin biosynthesis</keyword>
<dbReference type="EC" id="2.7.7.62" evidence="9"/>
<proteinExistence type="inferred from homology"/>
<comment type="catalytic activity">
    <reaction evidence="2">
        <text>adenosylcob(III)inamide phosphate + GTP + H(+) = adenosylcob(III)inamide-GDP + diphosphate</text>
        <dbReference type="Rhea" id="RHEA:22712"/>
        <dbReference type="ChEBI" id="CHEBI:15378"/>
        <dbReference type="ChEBI" id="CHEBI:33019"/>
        <dbReference type="ChEBI" id="CHEBI:37565"/>
        <dbReference type="ChEBI" id="CHEBI:58502"/>
        <dbReference type="ChEBI" id="CHEBI:60487"/>
        <dbReference type="EC" id="2.7.7.62"/>
    </reaction>
</comment>
<comment type="catalytic activity">
    <reaction evidence="3">
        <text>adenosylcob(III)inamide + GTP = adenosylcob(III)inamide phosphate + GDP + H(+)</text>
        <dbReference type="Rhea" id="RHEA:15765"/>
        <dbReference type="ChEBI" id="CHEBI:2480"/>
        <dbReference type="ChEBI" id="CHEBI:15378"/>
        <dbReference type="ChEBI" id="CHEBI:37565"/>
        <dbReference type="ChEBI" id="CHEBI:58189"/>
        <dbReference type="ChEBI" id="CHEBI:58502"/>
        <dbReference type="EC" id="2.7.1.156"/>
    </reaction>
</comment>
<evidence type="ECO:0000256" key="2">
    <source>
        <dbReference type="ARBA" id="ARBA00000711"/>
    </source>
</evidence>
<dbReference type="GO" id="GO:0043752">
    <property type="term" value="F:adenosylcobinamide kinase activity"/>
    <property type="evidence" value="ECO:0007669"/>
    <property type="project" value="UniProtKB-EC"/>
</dbReference>
<dbReference type="CDD" id="cd00544">
    <property type="entry name" value="CobU"/>
    <property type="match status" value="1"/>
</dbReference>